<sequence>DSIGNILTKWIIVSKEEEIYIIQLFLKFPETKAIAQNFVMNETASQFAGQFNPASSAIAAAAAAAASLAGNAVAGAGQNHNNQCNAIATIAQKFKDYELKKLADCTNSNLITDSIL</sequence>
<dbReference type="OrthoDB" id="10070972at2759"/>
<dbReference type="EMBL" id="JXLN01018639">
    <property type="protein sequence ID" value="KPM12041.1"/>
    <property type="molecule type" value="Genomic_DNA"/>
</dbReference>
<dbReference type="VEuPathDB" id="VectorBase:SSCA002116"/>
<name>A0A132AM47_SARSC</name>
<feature type="non-terminal residue" evidence="1">
    <location>
        <position position="1"/>
    </location>
</feature>
<evidence type="ECO:0000313" key="1">
    <source>
        <dbReference type="EMBL" id="KPM12041.1"/>
    </source>
</evidence>
<comment type="caution">
    <text evidence="1">The sequence shown here is derived from an EMBL/GenBank/DDBJ whole genome shotgun (WGS) entry which is preliminary data.</text>
</comment>
<evidence type="ECO:0000313" key="2">
    <source>
        <dbReference type="Proteomes" id="UP000616769"/>
    </source>
</evidence>
<organism evidence="1 2">
    <name type="scientific">Sarcoptes scabiei</name>
    <name type="common">Itch mite</name>
    <name type="synonym">Acarus scabiei</name>
    <dbReference type="NCBI Taxonomy" id="52283"/>
    <lineage>
        <taxon>Eukaryota</taxon>
        <taxon>Metazoa</taxon>
        <taxon>Ecdysozoa</taxon>
        <taxon>Arthropoda</taxon>
        <taxon>Chelicerata</taxon>
        <taxon>Arachnida</taxon>
        <taxon>Acari</taxon>
        <taxon>Acariformes</taxon>
        <taxon>Sarcoptiformes</taxon>
        <taxon>Astigmata</taxon>
        <taxon>Psoroptidia</taxon>
        <taxon>Sarcoptoidea</taxon>
        <taxon>Sarcoptidae</taxon>
        <taxon>Sarcoptinae</taxon>
        <taxon>Sarcoptes</taxon>
    </lineage>
</organism>
<accession>A0A132AM47</accession>
<feature type="non-terminal residue" evidence="1">
    <location>
        <position position="116"/>
    </location>
</feature>
<dbReference type="AlphaFoldDB" id="A0A132AM47"/>
<reference evidence="1 2" key="1">
    <citation type="journal article" date="2015" name="Parasit. Vectors">
        <title>Draft genome of the scabies mite.</title>
        <authorList>
            <person name="Rider S.D.Jr."/>
            <person name="Morgan M.S."/>
            <person name="Arlian L.G."/>
        </authorList>
    </citation>
    <scope>NUCLEOTIDE SEQUENCE [LARGE SCALE GENOMIC DNA]</scope>
    <source>
        <strain evidence="1">Arlian Lab</strain>
    </source>
</reference>
<dbReference type="Proteomes" id="UP000616769">
    <property type="component" value="Unassembled WGS sequence"/>
</dbReference>
<gene>
    <name evidence="1" type="ORF">QR98_0106220</name>
</gene>
<protein>
    <submittedName>
        <fullName evidence="1">Uncharacterized protein</fullName>
    </submittedName>
</protein>
<proteinExistence type="predicted"/>